<dbReference type="AlphaFoldDB" id="A0A062VD14"/>
<dbReference type="OrthoDB" id="371841at2157"/>
<organism evidence="1 2">
    <name type="scientific">Candidatus Methanoperedens nitratireducens</name>
    <dbReference type="NCBI Taxonomy" id="1392998"/>
    <lineage>
        <taxon>Archaea</taxon>
        <taxon>Methanobacteriati</taxon>
        <taxon>Methanobacteriota</taxon>
        <taxon>Stenosarchaea group</taxon>
        <taxon>Methanomicrobia</taxon>
        <taxon>Methanosarcinales</taxon>
        <taxon>ANME-2 cluster</taxon>
        <taxon>Candidatus Methanoperedentaceae</taxon>
        <taxon>Candidatus Methanoperedens</taxon>
    </lineage>
</organism>
<protein>
    <submittedName>
        <fullName evidence="1">Uncharacterized protein</fullName>
    </submittedName>
</protein>
<dbReference type="PANTHER" id="PTHR36155">
    <property type="entry name" value="BLL5354 PROTEIN"/>
    <property type="match status" value="1"/>
</dbReference>
<reference evidence="1 2" key="1">
    <citation type="journal article" date="2013" name="Nature">
        <title>Anaerobic oxidation of methane coupled to nitrate reduction in a novel archaeal lineage.</title>
        <authorList>
            <person name="Haroon M.F."/>
            <person name="Hu S."/>
            <person name="Shi Y."/>
            <person name="Imelfort M."/>
            <person name="Keller J."/>
            <person name="Hugenholtz P."/>
            <person name="Yuan Z."/>
            <person name="Tyson G.W."/>
        </authorList>
    </citation>
    <scope>NUCLEOTIDE SEQUENCE [LARGE SCALE GENOMIC DNA]</scope>
    <source>
        <strain evidence="1 2">ANME-2d</strain>
    </source>
</reference>
<dbReference type="RefSeq" id="WP_052368529.1">
    <property type="nucleotide sequence ID" value="NZ_JMIY01000001.1"/>
</dbReference>
<evidence type="ECO:0000313" key="2">
    <source>
        <dbReference type="Proteomes" id="UP000027153"/>
    </source>
</evidence>
<dbReference type="EMBL" id="JMIY01000001">
    <property type="protein sequence ID" value="KCZ73539.1"/>
    <property type="molecule type" value="Genomic_DNA"/>
</dbReference>
<accession>A0A062VD14</accession>
<gene>
    <name evidence="1" type="ORF">ANME2D_00609</name>
</gene>
<dbReference type="SUPFAM" id="SSF103165">
    <property type="entry name" value="Ta1353-like"/>
    <property type="match status" value="1"/>
</dbReference>
<evidence type="ECO:0000313" key="1">
    <source>
        <dbReference type="EMBL" id="KCZ73539.1"/>
    </source>
</evidence>
<dbReference type="InterPro" id="IPR036902">
    <property type="entry name" value="Ta1353-like_sf"/>
</dbReference>
<name>A0A062VD14_9EURY</name>
<dbReference type="Proteomes" id="UP000027153">
    <property type="component" value="Unassembled WGS sequence"/>
</dbReference>
<comment type="caution">
    <text evidence="1">The sequence shown here is derived from an EMBL/GenBank/DDBJ whole genome shotgun (WGS) entry which is preliminary data.</text>
</comment>
<dbReference type="Pfam" id="PF04008">
    <property type="entry name" value="Adenosine_kin"/>
    <property type="match status" value="1"/>
</dbReference>
<dbReference type="InterPro" id="IPR007153">
    <property type="entry name" value="Adenosine_kinase"/>
</dbReference>
<dbReference type="Gene3D" id="3.40.1520.10">
    <property type="entry name" value="Ta1353-like"/>
    <property type="match status" value="1"/>
</dbReference>
<keyword evidence="2" id="KW-1185">Reference proteome</keyword>
<proteinExistence type="predicted"/>
<dbReference type="PANTHER" id="PTHR36155:SF1">
    <property type="entry name" value="BLL5354 PROTEIN"/>
    <property type="match status" value="1"/>
</dbReference>
<sequence>MELISIKIDAPPDSNIALGQTHFIKTAEDLYESLITSVPGIKFELAFCQASGKCLIRWE</sequence>